<comment type="caution">
    <text evidence="1">The sequence shown here is derived from an EMBL/GenBank/DDBJ whole genome shotgun (WGS) entry which is preliminary data.</text>
</comment>
<evidence type="ECO:0000313" key="1">
    <source>
        <dbReference type="EMBL" id="KAJ8678261.1"/>
    </source>
</evidence>
<organism evidence="1 2">
    <name type="scientific">Eretmocerus hayati</name>
    <dbReference type="NCBI Taxonomy" id="131215"/>
    <lineage>
        <taxon>Eukaryota</taxon>
        <taxon>Metazoa</taxon>
        <taxon>Ecdysozoa</taxon>
        <taxon>Arthropoda</taxon>
        <taxon>Hexapoda</taxon>
        <taxon>Insecta</taxon>
        <taxon>Pterygota</taxon>
        <taxon>Neoptera</taxon>
        <taxon>Endopterygota</taxon>
        <taxon>Hymenoptera</taxon>
        <taxon>Apocrita</taxon>
        <taxon>Proctotrupomorpha</taxon>
        <taxon>Chalcidoidea</taxon>
        <taxon>Aphelinidae</taxon>
        <taxon>Aphelininae</taxon>
        <taxon>Eretmocerus</taxon>
    </lineage>
</organism>
<dbReference type="EMBL" id="CM056742">
    <property type="protein sequence ID" value="KAJ8678261.1"/>
    <property type="molecule type" value="Genomic_DNA"/>
</dbReference>
<evidence type="ECO:0000313" key="2">
    <source>
        <dbReference type="Proteomes" id="UP001239111"/>
    </source>
</evidence>
<protein>
    <submittedName>
        <fullName evidence="1">Uncharacterized protein</fullName>
    </submittedName>
</protein>
<sequence length="124" mass="13962">MRLEWSLDEWIMLEHQPRSEVVPRAPESRKLCPSGQREQLDGSRMMRKVQLRDGVMNVGAIARQLVCWGIGLAASWCCENGHLDSRRMVQSVRISGSMMRALEWLLGNWCAGASATQHGGAVRE</sequence>
<proteinExistence type="predicted"/>
<name>A0ACC2P4A8_9HYME</name>
<accession>A0ACC2P4A8</accession>
<gene>
    <name evidence="1" type="ORF">QAD02_014048</name>
</gene>
<dbReference type="Proteomes" id="UP001239111">
    <property type="component" value="Chromosome 2"/>
</dbReference>
<keyword evidence="2" id="KW-1185">Reference proteome</keyword>
<reference evidence="1" key="1">
    <citation type="submission" date="2023-04" db="EMBL/GenBank/DDBJ databases">
        <title>A chromosome-level genome assembly of the parasitoid wasp Eretmocerus hayati.</title>
        <authorList>
            <person name="Zhong Y."/>
            <person name="Liu S."/>
            <person name="Liu Y."/>
        </authorList>
    </citation>
    <scope>NUCLEOTIDE SEQUENCE</scope>
    <source>
        <strain evidence="1">ZJU_SS_LIU_2023</strain>
    </source>
</reference>